<feature type="compositionally biased region" description="Basic and acidic residues" evidence="1">
    <location>
        <begin position="229"/>
        <end position="243"/>
    </location>
</feature>
<gene>
    <name evidence="2" type="ORF">CINCED_3A003933</name>
</gene>
<feature type="compositionally biased region" description="Basic and acidic residues" evidence="1">
    <location>
        <begin position="127"/>
        <end position="144"/>
    </location>
</feature>
<reference evidence="2 3" key="1">
    <citation type="submission" date="2019-08" db="EMBL/GenBank/DDBJ databases">
        <authorList>
            <person name="Alioto T."/>
            <person name="Alioto T."/>
            <person name="Gomez Garrido J."/>
        </authorList>
    </citation>
    <scope>NUCLEOTIDE SEQUENCE [LARGE SCALE GENOMIC DNA]</scope>
</reference>
<feature type="compositionally biased region" description="Basic and acidic residues" evidence="1">
    <location>
        <begin position="466"/>
        <end position="475"/>
    </location>
</feature>
<accession>A0A5E4M186</accession>
<feature type="region of interest" description="Disordered" evidence="1">
    <location>
        <begin position="1"/>
        <end position="151"/>
    </location>
</feature>
<dbReference type="EMBL" id="CABPRJ010000016">
    <property type="protein sequence ID" value="VVC25589.1"/>
    <property type="molecule type" value="Genomic_DNA"/>
</dbReference>
<organism evidence="2 3">
    <name type="scientific">Cinara cedri</name>
    <dbReference type="NCBI Taxonomy" id="506608"/>
    <lineage>
        <taxon>Eukaryota</taxon>
        <taxon>Metazoa</taxon>
        <taxon>Ecdysozoa</taxon>
        <taxon>Arthropoda</taxon>
        <taxon>Hexapoda</taxon>
        <taxon>Insecta</taxon>
        <taxon>Pterygota</taxon>
        <taxon>Neoptera</taxon>
        <taxon>Paraneoptera</taxon>
        <taxon>Hemiptera</taxon>
        <taxon>Sternorrhyncha</taxon>
        <taxon>Aphidomorpha</taxon>
        <taxon>Aphidoidea</taxon>
        <taxon>Aphididae</taxon>
        <taxon>Lachninae</taxon>
        <taxon>Cinara</taxon>
    </lineage>
</organism>
<protein>
    <submittedName>
        <fullName evidence="2">Uncharacterized protein</fullName>
    </submittedName>
</protein>
<feature type="compositionally biased region" description="Basic and acidic residues" evidence="1">
    <location>
        <begin position="96"/>
        <end position="114"/>
    </location>
</feature>
<feature type="compositionally biased region" description="Polar residues" evidence="1">
    <location>
        <begin position="360"/>
        <end position="369"/>
    </location>
</feature>
<proteinExistence type="predicted"/>
<feature type="compositionally biased region" description="Basic and acidic residues" evidence="1">
    <location>
        <begin position="291"/>
        <end position="305"/>
    </location>
</feature>
<feature type="region of interest" description="Disordered" evidence="1">
    <location>
        <begin position="217"/>
        <end position="400"/>
    </location>
</feature>
<feature type="compositionally biased region" description="Polar residues" evidence="1">
    <location>
        <begin position="336"/>
        <end position="345"/>
    </location>
</feature>
<feature type="compositionally biased region" description="Basic and acidic residues" evidence="1">
    <location>
        <begin position="168"/>
        <end position="183"/>
    </location>
</feature>
<name>A0A5E4M186_9HEMI</name>
<dbReference type="AlphaFoldDB" id="A0A5E4M186"/>
<feature type="compositionally biased region" description="Polar residues" evidence="1">
    <location>
        <begin position="217"/>
        <end position="228"/>
    </location>
</feature>
<evidence type="ECO:0000256" key="1">
    <source>
        <dbReference type="SAM" id="MobiDB-lite"/>
    </source>
</evidence>
<feature type="compositionally biased region" description="Low complexity" evidence="1">
    <location>
        <begin position="384"/>
        <end position="394"/>
    </location>
</feature>
<feature type="region of interest" description="Disordered" evidence="1">
    <location>
        <begin position="466"/>
        <end position="494"/>
    </location>
</feature>
<feature type="compositionally biased region" description="Basic and acidic residues" evidence="1">
    <location>
        <begin position="1"/>
        <end position="23"/>
    </location>
</feature>
<keyword evidence="3" id="KW-1185">Reference proteome</keyword>
<feature type="compositionally biased region" description="Polar residues" evidence="1">
    <location>
        <begin position="279"/>
        <end position="290"/>
    </location>
</feature>
<feature type="region of interest" description="Disordered" evidence="1">
    <location>
        <begin position="168"/>
        <end position="204"/>
    </location>
</feature>
<feature type="compositionally biased region" description="Polar residues" evidence="1">
    <location>
        <begin position="36"/>
        <end position="55"/>
    </location>
</feature>
<feature type="compositionally biased region" description="Basic and acidic residues" evidence="1">
    <location>
        <begin position="316"/>
        <end position="326"/>
    </location>
</feature>
<evidence type="ECO:0000313" key="3">
    <source>
        <dbReference type="Proteomes" id="UP000325440"/>
    </source>
</evidence>
<dbReference type="Proteomes" id="UP000325440">
    <property type="component" value="Unassembled WGS sequence"/>
</dbReference>
<sequence>MKIPDIVKKVPNENKNETIKVQKEPITTENHKKINSKQTTRLNNIKLSPDVSSNDISEDSETSTPEDTFDHNVRHKKDNKHNKEQINKKTVPKSNLDIKDEPITDKNANKKSETPMKNAGILITDKNANKKSDTDKNANKKSETPMKNAGILSINMLSEPFIPTVKSEIKEKPSKKDIVKEIPENPNKVSNDSKNETPKLPKKPIAAEYQKNIVNGVMQSAPINPTNKSETKEKPFRKDKAIEIPEMAKISSIDRKKESPNVPKKPIAAEYQKNILNKVMQSAPINPTNKSETKDNPSIKDKGTEIPEMAKISSIDSKKESPKGPKEPNAAENQKLVVSNQTTKPNKQKLFPNVTKGDISENSEISTPEDTIDPVVVHKKDNKNNNTKNTNIIDPMGNPEVKISQIADKRPTDKIGTPEKTMGIVNKNMRLETLNPTIKSDIIERSSTKDIDMKIPDIVKKVPNENKNETIKVQKEPITTENHKKINSKQTTRL</sequence>
<evidence type="ECO:0000313" key="2">
    <source>
        <dbReference type="EMBL" id="VVC25589.1"/>
    </source>
</evidence>